<dbReference type="Proteomes" id="UP000536179">
    <property type="component" value="Unassembled WGS sequence"/>
</dbReference>
<evidence type="ECO:0000259" key="7">
    <source>
        <dbReference type="PROSITE" id="PS50072"/>
    </source>
</evidence>
<dbReference type="Pfam" id="PF00160">
    <property type="entry name" value="Pro_isomerase"/>
    <property type="match status" value="1"/>
</dbReference>
<reference evidence="8 9" key="1">
    <citation type="submission" date="2020-08" db="EMBL/GenBank/DDBJ databases">
        <title>Genomic Encyclopedia of Type Strains, Phase III (KMG-III): the genomes of soil and plant-associated and newly described type strains.</title>
        <authorList>
            <person name="Whitman W."/>
        </authorList>
    </citation>
    <scope>NUCLEOTIDE SEQUENCE [LARGE SCALE GENOMIC DNA]</scope>
    <source>
        <strain evidence="8 9">CECT 8075</strain>
    </source>
</reference>
<feature type="coiled-coil region" evidence="4">
    <location>
        <begin position="284"/>
        <end position="318"/>
    </location>
</feature>
<dbReference type="RefSeq" id="WP_246419902.1">
    <property type="nucleotide sequence ID" value="NZ_JACHXU010000011.1"/>
</dbReference>
<dbReference type="Gene3D" id="2.40.100.10">
    <property type="entry name" value="Cyclophilin-like"/>
    <property type="match status" value="1"/>
</dbReference>
<evidence type="ECO:0000256" key="2">
    <source>
        <dbReference type="ARBA" id="ARBA00023110"/>
    </source>
</evidence>
<feature type="chain" id="PRO_5030690773" description="peptidylprolyl isomerase" evidence="6">
    <location>
        <begin position="43"/>
        <end position="519"/>
    </location>
</feature>
<evidence type="ECO:0000313" key="8">
    <source>
        <dbReference type="EMBL" id="MBB3207621.1"/>
    </source>
</evidence>
<accession>A0A7W5H758</accession>
<dbReference type="AlphaFoldDB" id="A0A7W5H758"/>
<gene>
    <name evidence="8" type="ORF">FHS27_003446</name>
</gene>
<dbReference type="SUPFAM" id="SSF50891">
    <property type="entry name" value="Cyclophilin-like"/>
    <property type="match status" value="1"/>
</dbReference>
<keyword evidence="3 8" id="KW-0413">Isomerase</keyword>
<dbReference type="EMBL" id="JACHXU010000011">
    <property type="protein sequence ID" value="MBB3207621.1"/>
    <property type="molecule type" value="Genomic_DNA"/>
</dbReference>
<dbReference type="GO" id="GO:0003755">
    <property type="term" value="F:peptidyl-prolyl cis-trans isomerase activity"/>
    <property type="evidence" value="ECO:0007669"/>
    <property type="project" value="UniProtKB-KW"/>
</dbReference>
<keyword evidence="9" id="KW-1185">Reference proteome</keyword>
<keyword evidence="4" id="KW-0175">Coiled coil</keyword>
<feature type="compositionally biased region" description="Polar residues" evidence="5">
    <location>
        <begin position="89"/>
        <end position="98"/>
    </location>
</feature>
<organism evidence="8 9">
    <name type="scientific">Aporhodopirellula rubra</name>
    <dbReference type="NCBI Taxonomy" id="980271"/>
    <lineage>
        <taxon>Bacteria</taxon>
        <taxon>Pseudomonadati</taxon>
        <taxon>Planctomycetota</taxon>
        <taxon>Planctomycetia</taxon>
        <taxon>Pirellulales</taxon>
        <taxon>Pirellulaceae</taxon>
        <taxon>Aporhodopirellula</taxon>
    </lineage>
</organism>
<dbReference type="InterPro" id="IPR002130">
    <property type="entry name" value="Cyclophilin-type_PPIase_dom"/>
</dbReference>
<dbReference type="PANTHER" id="PTHR45625">
    <property type="entry name" value="PEPTIDYL-PROLYL CIS-TRANS ISOMERASE-RELATED"/>
    <property type="match status" value="1"/>
</dbReference>
<feature type="signal peptide" evidence="6">
    <location>
        <begin position="1"/>
        <end position="42"/>
    </location>
</feature>
<dbReference type="CDD" id="cd00317">
    <property type="entry name" value="cyclophilin"/>
    <property type="match status" value="1"/>
</dbReference>
<dbReference type="InterPro" id="IPR029000">
    <property type="entry name" value="Cyclophilin-like_dom_sf"/>
</dbReference>
<sequence length="519" mass="57368">MPAHAFPFSRMPARRVCRVFMPRLATAVLVIGGVMIATQVSAQDETTGDAGPTGVSETIDEPAGPTLYQPSSETENNANEQGGAAEMTFSGSAPTTSKVPAADPHAGHDHDHAHDHGDEPPQNAPAKDDPEELKEVLKTLPEEIQPEAQVAWDRFNELDRQLADEMLELRRLQIHYRNGYDQTPAAIIGFREQRNKTWDLMEEQFEAALELMRYLPSVEAVSYVVTMVQHHVENDIYDARTFEAAARLLDIGQNFRFLYLALGRSAVTVGDFDVAKRVYESLSEEDLEKADKNLKYQLEELEQQYKREQEAIAKTDSETLPQVRFETTKGNFVVELFPDAAPSAVGHFLKLVENGFYEGLDFSVVSPNVLALSGDVSGDGRGNSGEFLVDEHTREQARPGLRGSLAMAKIPLGNGEFVENSGSSQFAILYLPIVSMAKNQTVFGRVIDGMDVASRLRRVDPTEKKEKNQIQLPPDAILSAEIIRRGPELPDPVYVDMEAEIQKAVKAGLLKAKPQAAPQ</sequence>
<protein>
    <recommendedName>
        <fullName evidence="1">peptidylprolyl isomerase</fullName>
        <ecNumber evidence="1">5.2.1.8</ecNumber>
    </recommendedName>
</protein>
<dbReference type="PROSITE" id="PS50072">
    <property type="entry name" value="CSA_PPIASE_2"/>
    <property type="match status" value="1"/>
</dbReference>
<feature type="compositionally biased region" description="Polar residues" evidence="5">
    <location>
        <begin position="68"/>
        <end position="80"/>
    </location>
</feature>
<name>A0A7W5H758_9BACT</name>
<evidence type="ECO:0000313" key="9">
    <source>
        <dbReference type="Proteomes" id="UP000536179"/>
    </source>
</evidence>
<keyword evidence="6" id="KW-0732">Signal</keyword>
<feature type="compositionally biased region" description="Basic and acidic residues" evidence="5">
    <location>
        <begin position="105"/>
        <end position="119"/>
    </location>
</feature>
<evidence type="ECO:0000256" key="6">
    <source>
        <dbReference type="SAM" id="SignalP"/>
    </source>
</evidence>
<feature type="domain" description="PPIase cyclophilin-type" evidence="7">
    <location>
        <begin position="330"/>
        <end position="484"/>
    </location>
</feature>
<keyword evidence="2" id="KW-0697">Rotamase</keyword>
<proteinExistence type="predicted"/>
<feature type="region of interest" description="Disordered" evidence="5">
    <location>
        <begin position="43"/>
        <end position="131"/>
    </location>
</feature>
<dbReference type="EC" id="5.2.1.8" evidence="1"/>
<evidence type="ECO:0000256" key="3">
    <source>
        <dbReference type="ARBA" id="ARBA00023235"/>
    </source>
</evidence>
<dbReference type="PANTHER" id="PTHR45625:SF4">
    <property type="entry name" value="PEPTIDYLPROLYL ISOMERASE DOMAIN AND WD REPEAT-CONTAINING PROTEIN 1"/>
    <property type="match status" value="1"/>
</dbReference>
<comment type="caution">
    <text evidence="8">The sequence shown here is derived from an EMBL/GenBank/DDBJ whole genome shotgun (WGS) entry which is preliminary data.</text>
</comment>
<evidence type="ECO:0000256" key="5">
    <source>
        <dbReference type="SAM" id="MobiDB-lite"/>
    </source>
</evidence>
<dbReference type="InterPro" id="IPR044666">
    <property type="entry name" value="Cyclophilin_A-like"/>
</dbReference>
<evidence type="ECO:0000256" key="1">
    <source>
        <dbReference type="ARBA" id="ARBA00013194"/>
    </source>
</evidence>
<evidence type="ECO:0000256" key="4">
    <source>
        <dbReference type="SAM" id="Coils"/>
    </source>
</evidence>